<dbReference type="InterPro" id="IPR007788">
    <property type="entry name" value="QCT"/>
</dbReference>
<dbReference type="InterPro" id="IPR011044">
    <property type="entry name" value="Quino_amine_DH_bsu"/>
</dbReference>
<dbReference type="Pfam" id="PF05096">
    <property type="entry name" value="Glu_cyclase_2"/>
    <property type="match status" value="1"/>
</dbReference>
<sequence>MPTICCAACVILFTLFFQFGCHSETSSPAQLAAIVIKEYPHDRNAFTQGLVWDQGRVYEGTGLHKRSSLRRIDLVTGNVEQQLDYAPQFFAEGITVFQDSIYQLTWQNQNIFQYDKGSFALRNTWSWPCEGWGITHDGSSLIVSDGTATLYFLDPTTLVEKRQITVRDHGQEIDRLNELEYVNGTIYANIWKECRIVVISPETGVVTAWLDLSELCARMQNGNAEAVLNGIMHDPEQDRLFVTGKLWPALFEIRTVPAQQKKP</sequence>
<feature type="signal peptide" evidence="1">
    <location>
        <begin position="1"/>
        <end position="23"/>
    </location>
</feature>
<dbReference type="PANTHER" id="PTHR31270">
    <property type="entry name" value="GLUTAMINYL-PEPTIDE CYCLOTRANSFERASE"/>
    <property type="match status" value="1"/>
</dbReference>
<protein>
    <submittedName>
        <fullName evidence="2">Glutamine cyclotransferase</fullName>
    </submittedName>
</protein>
<dbReference type="SUPFAM" id="SSF50969">
    <property type="entry name" value="YVTN repeat-like/Quinoprotein amine dehydrogenase"/>
    <property type="match status" value="1"/>
</dbReference>
<evidence type="ECO:0000313" key="2">
    <source>
        <dbReference type="EMBL" id="TAA74642.1"/>
    </source>
</evidence>
<feature type="chain" id="PRO_5021795393" evidence="1">
    <location>
        <begin position="24"/>
        <end position="263"/>
    </location>
</feature>
<dbReference type="Proteomes" id="UP000316238">
    <property type="component" value="Unassembled WGS sequence"/>
</dbReference>
<dbReference type="AlphaFoldDB" id="A0A521G0W9"/>
<evidence type="ECO:0000256" key="1">
    <source>
        <dbReference type="SAM" id="SignalP"/>
    </source>
</evidence>
<name>A0A521G0W9_9BACT</name>
<reference evidence="2" key="1">
    <citation type="submission" date="2017-07" db="EMBL/GenBank/DDBJ databases">
        <title>The cable genome - Insights into the physiology and evolution of filamentous bacteria capable of sulfide oxidation via long distance electron transfer.</title>
        <authorList>
            <person name="Thorup C."/>
            <person name="Bjerg J.T."/>
            <person name="Schreiber L."/>
            <person name="Nielsen L.P."/>
            <person name="Kjeldsen K.U."/>
            <person name="Boesen T."/>
            <person name="Boggild A."/>
            <person name="Meysman F."/>
            <person name="Geelhoed J."/>
            <person name="Schramm A."/>
        </authorList>
    </citation>
    <scope>NUCLEOTIDE SEQUENCE [LARGE SCALE GENOMIC DNA]</scope>
    <source>
        <strain evidence="2">GS</strain>
    </source>
</reference>
<dbReference type="Gene3D" id="2.130.10.10">
    <property type="entry name" value="YVTN repeat-like/Quinoprotein amine dehydrogenase"/>
    <property type="match status" value="1"/>
</dbReference>
<dbReference type="EMBL" id="NQJD01000021">
    <property type="protein sequence ID" value="TAA74642.1"/>
    <property type="molecule type" value="Genomic_DNA"/>
</dbReference>
<dbReference type="PANTHER" id="PTHR31270:SF1">
    <property type="entry name" value="GLUTAMINYL-PEPTIDE CYCLOTRANSFERASE"/>
    <property type="match status" value="1"/>
</dbReference>
<gene>
    <name evidence="2" type="ORF">CDV28_12136</name>
</gene>
<dbReference type="InterPro" id="IPR015943">
    <property type="entry name" value="WD40/YVTN_repeat-like_dom_sf"/>
</dbReference>
<keyword evidence="3" id="KW-1185">Reference proteome</keyword>
<organism evidence="2 3">
    <name type="scientific">Candidatus Electronema aureum</name>
    <dbReference type="NCBI Taxonomy" id="2005002"/>
    <lineage>
        <taxon>Bacteria</taxon>
        <taxon>Pseudomonadati</taxon>
        <taxon>Thermodesulfobacteriota</taxon>
        <taxon>Desulfobulbia</taxon>
        <taxon>Desulfobulbales</taxon>
        <taxon>Desulfobulbaceae</taxon>
        <taxon>Candidatus Electronema</taxon>
    </lineage>
</organism>
<evidence type="ECO:0000313" key="3">
    <source>
        <dbReference type="Proteomes" id="UP000316238"/>
    </source>
</evidence>
<comment type="caution">
    <text evidence="2">The sequence shown here is derived from an EMBL/GenBank/DDBJ whole genome shotgun (WGS) entry which is preliminary data.</text>
</comment>
<accession>A0A521G0W9</accession>
<keyword evidence="1" id="KW-0732">Signal</keyword>
<proteinExistence type="predicted"/>
<dbReference type="GO" id="GO:0016603">
    <property type="term" value="F:glutaminyl-peptide cyclotransferase activity"/>
    <property type="evidence" value="ECO:0007669"/>
    <property type="project" value="InterPro"/>
</dbReference>